<dbReference type="InterPro" id="IPR039422">
    <property type="entry name" value="MarR/SlyA-like"/>
</dbReference>
<proteinExistence type="predicted"/>
<evidence type="ECO:0000259" key="1">
    <source>
        <dbReference type="PROSITE" id="PS50995"/>
    </source>
</evidence>
<reference evidence="3" key="1">
    <citation type="journal article" date="2019" name="Int. J. Syst. Evol. Microbiol.">
        <title>The Global Catalogue of Microorganisms (GCM) 10K type strain sequencing project: providing services to taxonomists for standard genome sequencing and annotation.</title>
        <authorList>
            <consortium name="The Broad Institute Genomics Platform"/>
            <consortium name="The Broad Institute Genome Sequencing Center for Infectious Disease"/>
            <person name="Wu L."/>
            <person name="Ma J."/>
        </authorList>
    </citation>
    <scope>NUCLEOTIDE SEQUENCE [LARGE SCALE GENOMIC DNA]</scope>
    <source>
        <strain evidence="3">JCM 14319</strain>
    </source>
</reference>
<evidence type="ECO:0000313" key="2">
    <source>
        <dbReference type="EMBL" id="GAA1770180.1"/>
    </source>
</evidence>
<evidence type="ECO:0000313" key="3">
    <source>
        <dbReference type="Proteomes" id="UP001500506"/>
    </source>
</evidence>
<organism evidence="2 3">
    <name type="scientific">Agromyces humatus</name>
    <dbReference type="NCBI Taxonomy" id="279573"/>
    <lineage>
        <taxon>Bacteria</taxon>
        <taxon>Bacillati</taxon>
        <taxon>Actinomycetota</taxon>
        <taxon>Actinomycetes</taxon>
        <taxon>Micrococcales</taxon>
        <taxon>Microbacteriaceae</taxon>
        <taxon>Agromyces</taxon>
    </lineage>
</organism>
<dbReference type="InterPro" id="IPR000835">
    <property type="entry name" value="HTH_MarR-typ"/>
</dbReference>
<dbReference type="SMART" id="SM00347">
    <property type="entry name" value="HTH_MARR"/>
    <property type="match status" value="1"/>
</dbReference>
<comment type="caution">
    <text evidence="2">The sequence shown here is derived from an EMBL/GenBank/DDBJ whole genome shotgun (WGS) entry which is preliminary data.</text>
</comment>
<dbReference type="Gene3D" id="1.10.10.10">
    <property type="entry name" value="Winged helix-like DNA-binding domain superfamily/Winged helix DNA-binding domain"/>
    <property type="match status" value="1"/>
</dbReference>
<keyword evidence="3" id="KW-1185">Reference proteome</keyword>
<dbReference type="InterPro" id="IPR036388">
    <property type="entry name" value="WH-like_DNA-bd_sf"/>
</dbReference>
<dbReference type="EMBL" id="BAAANH010000008">
    <property type="protein sequence ID" value="GAA1770180.1"/>
    <property type="molecule type" value="Genomic_DNA"/>
</dbReference>
<dbReference type="PANTHER" id="PTHR33164">
    <property type="entry name" value="TRANSCRIPTIONAL REGULATOR, MARR FAMILY"/>
    <property type="match status" value="1"/>
</dbReference>
<dbReference type="PANTHER" id="PTHR33164:SF106">
    <property type="entry name" value="TRANSCRIPTIONAL REGULATORY PROTEIN"/>
    <property type="match status" value="1"/>
</dbReference>
<dbReference type="RefSeq" id="WP_232499676.1">
    <property type="nucleotide sequence ID" value="NZ_BAAANH010000008.1"/>
</dbReference>
<gene>
    <name evidence="2" type="ORF">GCM10009747_34230</name>
</gene>
<feature type="domain" description="HTH marR-type" evidence="1">
    <location>
        <begin position="11"/>
        <end position="147"/>
    </location>
</feature>
<name>A0ABP4X5H1_9MICO</name>
<dbReference type="Pfam" id="PF12802">
    <property type="entry name" value="MarR_2"/>
    <property type="match status" value="1"/>
</dbReference>
<dbReference type="Proteomes" id="UP001500506">
    <property type="component" value="Unassembled WGS sequence"/>
</dbReference>
<accession>A0ABP4X5H1</accession>
<dbReference type="InterPro" id="IPR036390">
    <property type="entry name" value="WH_DNA-bd_sf"/>
</dbReference>
<dbReference type="SUPFAM" id="SSF46785">
    <property type="entry name" value="Winged helix' DNA-binding domain"/>
    <property type="match status" value="1"/>
</dbReference>
<protein>
    <recommendedName>
        <fullName evidence="1">HTH marR-type domain-containing protein</fullName>
    </recommendedName>
</protein>
<dbReference type="PROSITE" id="PS50995">
    <property type="entry name" value="HTH_MARR_2"/>
    <property type="match status" value="1"/>
</dbReference>
<sequence length="149" mass="16006">MSTKAEVTGRIVELLQLVIASSVMTNERIARSMGVNVVDLQALGFIARSGEPITAGEISQQTELPTSTTTRVLDRLEKQGLIERSTDPSDRRRVVVRVSPAVVAGGAGTGGADDPYAGILDGMRRVHEGFTVDELEVVARYLDAVKDVR</sequence>